<dbReference type="OrthoDB" id="5428863at2759"/>
<dbReference type="PANTHER" id="PTHR33112">
    <property type="entry name" value="DOMAIN PROTEIN, PUTATIVE-RELATED"/>
    <property type="match status" value="1"/>
</dbReference>
<feature type="domain" description="Heterokaryon incompatibility" evidence="1">
    <location>
        <begin position="97"/>
        <end position="235"/>
    </location>
</feature>
<dbReference type="RefSeq" id="XP_018062623.1">
    <property type="nucleotide sequence ID" value="XM_018212512.1"/>
</dbReference>
<dbReference type="InterPro" id="IPR010730">
    <property type="entry name" value="HET"/>
</dbReference>
<dbReference type="InParanoid" id="A0A132B781"/>
<reference evidence="2 3" key="1">
    <citation type="submission" date="2015-10" db="EMBL/GenBank/DDBJ databases">
        <title>Full genome of DAOMC 229536 Phialocephala scopiformis, a fungal endophyte of spruce producing the potent anti-insectan compound rugulosin.</title>
        <authorList>
            <consortium name="DOE Joint Genome Institute"/>
            <person name="Walker A.K."/>
            <person name="Frasz S.L."/>
            <person name="Seifert K.A."/>
            <person name="Miller J.D."/>
            <person name="Mondo S.J."/>
            <person name="Labutti K."/>
            <person name="Lipzen A."/>
            <person name="Dockter R."/>
            <person name="Kennedy M."/>
            <person name="Grigoriev I.V."/>
            <person name="Spatafora J.W."/>
        </authorList>
    </citation>
    <scope>NUCLEOTIDE SEQUENCE [LARGE SCALE GENOMIC DNA]</scope>
    <source>
        <strain evidence="2 3">CBS 120377</strain>
    </source>
</reference>
<dbReference type="KEGG" id="psco:LY89DRAFT_659320"/>
<accession>A0A132B781</accession>
<name>A0A132B781_MOLSC</name>
<evidence type="ECO:0000313" key="3">
    <source>
        <dbReference type="Proteomes" id="UP000070700"/>
    </source>
</evidence>
<protein>
    <submittedName>
        <fullName evidence="2">HET-domain-containing protein</fullName>
    </submittedName>
</protein>
<keyword evidence="3" id="KW-1185">Reference proteome</keyword>
<dbReference type="Proteomes" id="UP000070700">
    <property type="component" value="Unassembled WGS sequence"/>
</dbReference>
<dbReference type="Pfam" id="PF06985">
    <property type="entry name" value="HET"/>
    <property type="match status" value="1"/>
</dbReference>
<evidence type="ECO:0000259" key="1">
    <source>
        <dbReference type="Pfam" id="PF06985"/>
    </source>
</evidence>
<dbReference type="STRING" id="149040.A0A132B781"/>
<dbReference type="EMBL" id="KQ947436">
    <property type="protein sequence ID" value="KUJ08268.1"/>
    <property type="molecule type" value="Genomic_DNA"/>
</dbReference>
<evidence type="ECO:0000313" key="2">
    <source>
        <dbReference type="EMBL" id="KUJ08268.1"/>
    </source>
</evidence>
<dbReference type="AlphaFoldDB" id="A0A132B781"/>
<dbReference type="GeneID" id="28822238"/>
<dbReference type="PANTHER" id="PTHR33112:SF1">
    <property type="entry name" value="HETEROKARYON INCOMPATIBILITY DOMAIN-CONTAINING PROTEIN"/>
    <property type="match status" value="1"/>
</dbReference>
<gene>
    <name evidence="2" type="ORF">LY89DRAFT_659320</name>
</gene>
<proteinExistence type="predicted"/>
<sequence>MPCLGVLLSGEEADKAEFEHTGHIFLLHESQRYNQSFFEPKLLRPCFDHELAKHWLDYCSKNHKSCQDDADEVEVLKLIDCSLNSPAVVPAPRAAKYIALSYVWGSPKKLPDVQTADLSPDDSKFSKTIRDAITATQQLGVQYLWVDKHCINQDDAQEKHNQISRMDRIYRGAVATIIAVAGNNADHGLPGVGDTFREQQPVAICQDFTLMSTMTHPHSSITSSSWNSRAWTFQESVLSRRRLVFTENQIYFECDVMNCVESLP</sequence>
<organism evidence="2 3">
    <name type="scientific">Mollisia scopiformis</name>
    <name type="common">Conifer needle endophyte fungus</name>
    <name type="synonym">Phialocephala scopiformis</name>
    <dbReference type="NCBI Taxonomy" id="149040"/>
    <lineage>
        <taxon>Eukaryota</taxon>
        <taxon>Fungi</taxon>
        <taxon>Dikarya</taxon>
        <taxon>Ascomycota</taxon>
        <taxon>Pezizomycotina</taxon>
        <taxon>Leotiomycetes</taxon>
        <taxon>Helotiales</taxon>
        <taxon>Mollisiaceae</taxon>
        <taxon>Mollisia</taxon>
    </lineage>
</organism>
<feature type="non-terminal residue" evidence="2">
    <location>
        <position position="264"/>
    </location>
</feature>